<dbReference type="EMBL" id="JATAAI010000019">
    <property type="protein sequence ID" value="KAK1738913.1"/>
    <property type="molecule type" value="Genomic_DNA"/>
</dbReference>
<protein>
    <recommendedName>
        <fullName evidence="1">Cytochrome b5 heme-binding domain-containing protein</fullName>
    </recommendedName>
</protein>
<gene>
    <name evidence="2" type="ORF">QTG54_010229</name>
</gene>
<dbReference type="Gene3D" id="3.10.120.10">
    <property type="entry name" value="Cytochrome b5-like heme/steroid binding domain"/>
    <property type="match status" value="1"/>
</dbReference>
<name>A0AAD9DAT3_9STRA</name>
<comment type="caution">
    <text evidence="2">The sequence shown here is derived from an EMBL/GenBank/DDBJ whole genome shotgun (WGS) entry which is preliminary data.</text>
</comment>
<evidence type="ECO:0000313" key="2">
    <source>
        <dbReference type="EMBL" id="KAK1738913.1"/>
    </source>
</evidence>
<accession>A0AAD9DAT3</accession>
<evidence type="ECO:0000313" key="3">
    <source>
        <dbReference type="Proteomes" id="UP001224775"/>
    </source>
</evidence>
<dbReference type="AlphaFoldDB" id="A0AAD9DAT3"/>
<dbReference type="InterPro" id="IPR036400">
    <property type="entry name" value="Cyt_B5-like_heme/steroid_sf"/>
</dbReference>
<organism evidence="2 3">
    <name type="scientific">Skeletonema marinoi</name>
    <dbReference type="NCBI Taxonomy" id="267567"/>
    <lineage>
        <taxon>Eukaryota</taxon>
        <taxon>Sar</taxon>
        <taxon>Stramenopiles</taxon>
        <taxon>Ochrophyta</taxon>
        <taxon>Bacillariophyta</taxon>
        <taxon>Coscinodiscophyceae</taxon>
        <taxon>Thalassiosirophycidae</taxon>
        <taxon>Thalassiosirales</taxon>
        <taxon>Skeletonemataceae</taxon>
        <taxon>Skeletonema</taxon>
        <taxon>Skeletonema marinoi-dohrnii complex</taxon>
    </lineage>
</organism>
<feature type="domain" description="Cytochrome b5 heme-binding" evidence="1">
    <location>
        <begin position="124"/>
        <end position="169"/>
    </location>
</feature>
<evidence type="ECO:0000259" key="1">
    <source>
        <dbReference type="PROSITE" id="PS50255"/>
    </source>
</evidence>
<reference evidence="2" key="1">
    <citation type="submission" date="2023-06" db="EMBL/GenBank/DDBJ databases">
        <title>Survivors Of The Sea: Transcriptome response of Skeletonema marinoi to long-term dormancy.</title>
        <authorList>
            <person name="Pinder M.I.M."/>
            <person name="Kourtchenko O."/>
            <person name="Robertson E.K."/>
            <person name="Larsson T."/>
            <person name="Maumus F."/>
            <person name="Osuna-Cruz C.M."/>
            <person name="Vancaester E."/>
            <person name="Stenow R."/>
            <person name="Vandepoele K."/>
            <person name="Ploug H."/>
            <person name="Bruchert V."/>
            <person name="Godhe A."/>
            <person name="Topel M."/>
        </authorList>
    </citation>
    <scope>NUCLEOTIDE SEQUENCE</scope>
    <source>
        <strain evidence="2">R05AC</strain>
    </source>
</reference>
<dbReference type="Pfam" id="PF00173">
    <property type="entry name" value="Cyt-b5"/>
    <property type="match status" value="1"/>
</dbReference>
<dbReference type="SUPFAM" id="SSF55856">
    <property type="entry name" value="Cytochrome b5-like heme/steroid binding domain"/>
    <property type="match status" value="1"/>
</dbReference>
<sequence>MNGIHLEAYVLNKQIQAKEAVVALHCESGWPLEFRQNFVPQISERIHGRLEGWSCYREYGTWKFHVSKGMMSVCEVRVPFGASPDETMERIERQLRRLMTLSADIDDVIANCLHDEAEQENTSSLILTKEQVRKNDGLEDRPLWAVIDGYVTDCTEFAKFHPGGLGKILATDEKQTGWTGEEFGFSLTRGSNAHFPKTGRVFQEGMRKFDKLQSQVEVNFGKDDGGAITILGKLLL</sequence>
<dbReference type="PROSITE" id="PS50255">
    <property type="entry name" value="CYTOCHROME_B5_2"/>
    <property type="match status" value="1"/>
</dbReference>
<keyword evidence="3" id="KW-1185">Reference proteome</keyword>
<dbReference type="InterPro" id="IPR001199">
    <property type="entry name" value="Cyt_B5-like_heme/steroid-bd"/>
</dbReference>
<dbReference type="Proteomes" id="UP001224775">
    <property type="component" value="Unassembled WGS sequence"/>
</dbReference>
<proteinExistence type="predicted"/>